<dbReference type="InterPro" id="IPR035979">
    <property type="entry name" value="RBD_domain_sf"/>
</dbReference>
<dbReference type="Gene3D" id="3.30.70.330">
    <property type="match status" value="1"/>
</dbReference>
<organism evidence="3 4">
    <name type="scientific">Prorocentrum cordatum</name>
    <dbReference type="NCBI Taxonomy" id="2364126"/>
    <lineage>
        <taxon>Eukaryota</taxon>
        <taxon>Sar</taxon>
        <taxon>Alveolata</taxon>
        <taxon>Dinophyceae</taxon>
        <taxon>Prorocentrales</taxon>
        <taxon>Prorocentraceae</taxon>
        <taxon>Prorocentrum</taxon>
    </lineage>
</organism>
<reference evidence="3" key="1">
    <citation type="submission" date="2023-10" db="EMBL/GenBank/DDBJ databases">
        <authorList>
            <person name="Chen Y."/>
            <person name="Shah S."/>
            <person name="Dougan E. K."/>
            <person name="Thang M."/>
            <person name="Chan C."/>
        </authorList>
    </citation>
    <scope>NUCLEOTIDE SEQUENCE [LARGE SCALE GENOMIC DNA]</scope>
</reference>
<keyword evidence="4" id="KW-1185">Reference proteome</keyword>
<name>A0ABN9SZM1_9DINO</name>
<feature type="compositionally biased region" description="Basic and acidic residues" evidence="1">
    <location>
        <begin position="109"/>
        <end position="121"/>
    </location>
</feature>
<feature type="domain" description="RRM" evidence="2">
    <location>
        <begin position="163"/>
        <end position="196"/>
    </location>
</feature>
<comment type="caution">
    <text evidence="3">The sequence shown here is derived from an EMBL/GenBank/DDBJ whole genome shotgun (WGS) entry which is preliminary data.</text>
</comment>
<dbReference type="Pfam" id="PF00076">
    <property type="entry name" value="RRM_1"/>
    <property type="match status" value="1"/>
</dbReference>
<dbReference type="InterPro" id="IPR000504">
    <property type="entry name" value="RRM_dom"/>
</dbReference>
<gene>
    <name evidence="3" type="ORF">PCOR1329_LOCUS34050</name>
</gene>
<dbReference type="EMBL" id="CAUYUJ010014190">
    <property type="protein sequence ID" value="CAK0838009.1"/>
    <property type="molecule type" value="Genomic_DNA"/>
</dbReference>
<feature type="region of interest" description="Disordered" evidence="1">
    <location>
        <begin position="252"/>
        <end position="275"/>
    </location>
</feature>
<dbReference type="SUPFAM" id="SSF54928">
    <property type="entry name" value="RNA-binding domain, RBD"/>
    <property type="match status" value="1"/>
</dbReference>
<dbReference type="InterPro" id="IPR012677">
    <property type="entry name" value="Nucleotide-bd_a/b_plait_sf"/>
</dbReference>
<protein>
    <recommendedName>
        <fullName evidence="2">RRM domain-containing protein</fullName>
    </recommendedName>
</protein>
<dbReference type="Proteomes" id="UP001189429">
    <property type="component" value="Unassembled WGS sequence"/>
</dbReference>
<feature type="region of interest" description="Disordered" evidence="1">
    <location>
        <begin position="109"/>
        <end position="138"/>
    </location>
</feature>
<evidence type="ECO:0000313" key="4">
    <source>
        <dbReference type="Proteomes" id="UP001189429"/>
    </source>
</evidence>
<proteinExistence type="predicted"/>
<sequence length="322" mass="35452">MAQNYISGFVSVHVTGLPTWFEDDAAIESELRKAMDRPGTCGMLAVLDEAPTELPVALEGRPMDRVEGMEHSMPVVSEKYEAIVYESAQASHHVSECRNQDVLVMKHQEAQDDVGGRRDESTVEGAEVTGSDAEEPESLQDAIEAATEEVDHDVTKLSDSCYSCSVVRKKTGESRGFCFLDFETLESAETAIYILNAGVLIAGSMVSAQLASQNQADAQAQADKQKKAKSKAARLQREESVYLPQLKIKRQAYSKDKAPGEPGGPPLRKHGARPQKSALTVLKAMRTKEEEVERVHMLRLEDQQRLLLELDNAKPSLEEVPL</sequence>
<evidence type="ECO:0000256" key="1">
    <source>
        <dbReference type="SAM" id="MobiDB-lite"/>
    </source>
</evidence>
<evidence type="ECO:0000313" key="3">
    <source>
        <dbReference type="EMBL" id="CAK0838009.1"/>
    </source>
</evidence>
<evidence type="ECO:0000259" key="2">
    <source>
        <dbReference type="Pfam" id="PF00076"/>
    </source>
</evidence>
<accession>A0ABN9SZM1</accession>